<comment type="caution">
    <text evidence="6">The sequence shown here is derived from an EMBL/GenBank/DDBJ whole genome shotgun (WGS) entry which is preliminary data.</text>
</comment>
<feature type="transmembrane region" description="Helical" evidence="5">
    <location>
        <begin position="323"/>
        <end position="342"/>
    </location>
</feature>
<reference evidence="6 7" key="1">
    <citation type="journal article" date="2024" name="Appl. Environ. Microbiol.">
        <title>Pontiella agarivorans sp. nov., a novel marine anaerobic bacterium capable of degrading macroalgal polysaccharides and fixing nitrogen.</title>
        <authorList>
            <person name="Liu N."/>
            <person name="Kivenson V."/>
            <person name="Peng X."/>
            <person name="Cui Z."/>
            <person name="Lankiewicz T.S."/>
            <person name="Gosselin K.M."/>
            <person name="English C.J."/>
            <person name="Blair E.M."/>
            <person name="O'Malley M.A."/>
            <person name="Valentine D.L."/>
        </authorList>
    </citation>
    <scope>NUCLEOTIDE SEQUENCE [LARGE SCALE GENOMIC DNA]</scope>
    <source>
        <strain evidence="6 7">NLcol2</strain>
    </source>
</reference>
<evidence type="ECO:0000313" key="7">
    <source>
        <dbReference type="Proteomes" id="UP001290861"/>
    </source>
</evidence>
<keyword evidence="4 5" id="KW-0472">Membrane</keyword>
<dbReference type="PANTHER" id="PTHR10283:SF92">
    <property type="entry name" value="LOW-AFFINITY PHOSPHATE TRANSPORTER PHO91"/>
    <property type="match status" value="1"/>
</dbReference>
<feature type="transmembrane region" description="Helical" evidence="5">
    <location>
        <begin position="397"/>
        <end position="420"/>
    </location>
</feature>
<feature type="transmembrane region" description="Helical" evidence="5">
    <location>
        <begin position="440"/>
        <end position="458"/>
    </location>
</feature>
<dbReference type="PANTHER" id="PTHR10283">
    <property type="entry name" value="SOLUTE CARRIER FAMILY 13 MEMBER"/>
    <property type="match status" value="1"/>
</dbReference>
<proteinExistence type="predicted"/>
<organism evidence="6 7">
    <name type="scientific">Pontiella agarivorans</name>
    <dbReference type="NCBI Taxonomy" id="3038953"/>
    <lineage>
        <taxon>Bacteria</taxon>
        <taxon>Pseudomonadati</taxon>
        <taxon>Kiritimatiellota</taxon>
        <taxon>Kiritimatiellia</taxon>
        <taxon>Kiritimatiellales</taxon>
        <taxon>Pontiellaceae</taxon>
        <taxon>Pontiella</taxon>
    </lineage>
</organism>
<dbReference type="InterPro" id="IPR001898">
    <property type="entry name" value="SLC13A/DASS"/>
</dbReference>
<protein>
    <submittedName>
        <fullName evidence="6">DASS family sodium-coupled anion symporter</fullName>
    </submittedName>
</protein>
<gene>
    <name evidence="6" type="ORF">P9H32_15660</name>
</gene>
<dbReference type="NCBIfam" id="TIGR00785">
    <property type="entry name" value="dass"/>
    <property type="match status" value="1"/>
</dbReference>
<feature type="transmembrane region" description="Helical" evidence="5">
    <location>
        <begin position="292"/>
        <end position="311"/>
    </location>
</feature>
<sequence>MTENAKGLNKTRIIGLIVAVIAFIIPFVVQFDGLSVAGHRVLSIFLMAIALWISEAIPLHATAALIIILEILFISDKAMLPLPAGFDAPSYKGFYGALASPVLMLFLGGFFLADGAAKFNLDTNLVRVLIKPFGTMPSRVILGLMLITAIFSMFMSNTATTATMIAVVLPLIAKLPEGDRTKIGLVLAIPVAANIGGMGTPVGTPPNAIALGALAKEGVNISFVNWMIMVIPFMLIVLFFAWFVLAKFYSQNDSKIEIDIDSKFETTPKAILFYIVAAATILLWFTEKLHGIPSTIVGFMPVVVLLATGVINQKEFHSMQWSVLWLVAGGIAMGSGVGKSGLDQWLIGLINWAEMSPAFIAGGMFIAALLMGSVISHSATANLLVPIGMSLATAPGVAISPVASAVFIAIGSSLAMALPISTPPNAIAYSTGAIKTKDMAITGIMFGILGTILYAGFASKLWNLLGIMPE</sequence>
<evidence type="ECO:0000256" key="1">
    <source>
        <dbReference type="ARBA" id="ARBA00004141"/>
    </source>
</evidence>
<dbReference type="Pfam" id="PF00939">
    <property type="entry name" value="Na_sulph_symp"/>
    <property type="match status" value="1"/>
</dbReference>
<keyword evidence="7" id="KW-1185">Reference proteome</keyword>
<comment type="subcellular location">
    <subcellularLocation>
        <location evidence="1">Membrane</location>
        <topology evidence="1">Multi-pass membrane protein</topology>
    </subcellularLocation>
</comment>
<feature type="transmembrane region" description="Helical" evidence="5">
    <location>
        <begin position="223"/>
        <end position="249"/>
    </location>
</feature>
<feature type="transmembrane region" description="Helical" evidence="5">
    <location>
        <begin position="12"/>
        <end position="29"/>
    </location>
</feature>
<keyword evidence="3 5" id="KW-1133">Transmembrane helix</keyword>
<name>A0ABU5N0U8_9BACT</name>
<accession>A0ABU5N0U8</accession>
<evidence type="ECO:0000256" key="3">
    <source>
        <dbReference type="ARBA" id="ARBA00022989"/>
    </source>
</evidence>
<dbReference type="RefSeq" id="WP_322609844.1">
    <property type="nucleotide sequence ID" value="NZ_JARVCO010000012.1"/>
</dbReference>
<feature type="transmembrane region" description="Helical" evidence="5">
    <location>
        <begin position="270"/>
        <end position="286"/>
    </location>
</feature>
<dbReference type="Proteomes" id="UP001290861">
    <property type="component" value="Unassembled WGS sequence"/>
</dbReference>
<feature type="transmembrane region" description="Helical" evidence="5">
    <location>
        <begin position="140"/>
        <end position="173"/>
    </location>
</feature>
<feature type="transmembrane region" description="Helical" evidence="5">
    <location>
        <begin position="41"/>
        <end position="74"/>
    </location>
</feature>
<keyword evidence="2 5" id="KW-0812">Transmembrane</keyword>
<dbReference type="EMBL" id="JARVCO010000012">
    <property type="protein sequence ID" value="MDZ8120067.1"/>
    <property type="molecule type" value="Genomic_DNA"/>
</dbReference>
<evidence type="ECO:0000313" key="6">
    <source>
        <dbReference type="EMBL" id="MDZ8120067.1"/>
    </source>
</evidence>
<feature type="transmembrane region" description="Helical" evidence="5">
    <location>
        <begin position="362"/>
        <end position="385"/>
    </location>
</feature>
<evidence type="ECO:0000256" key="2">
    <source>
        <dbReference type="ARBA" id="ARBA00022692"/>
    </source>
</evidence>
<evidence type="ECO:0000256" key="4">
    <source>
        <dbReference type="ARBA" id="ARBA00023136"/>
    </source>
</evidence>
<feature type="transmembrane region" description="Helical" evidence="5">
    <location>
        <begin position="94"/>
        <end position="113"/>
    </location>
</feature>
<evidence type="ECO:0000256" key="5">
    <source>
        <dbReference type="SAM" id="Phobius"/>
    </source>
</evidence>